<feature type="region of interest" description="Disordered" evidence="1">
    <location>
        <begin position="1"/>
        <end position="27"/>
    </location>
</feature>
<protein>
    <submittedName>
        <fullName evidence="2">Uncharacterized protein</fullName>
    </submittedName>
</protein>
<evidence type="ECO:0000256" key="1">
    <source>
        <dbReference type="SAM" id="MobiDB-lite"/>
    </source>
</evidence>
<organism evidence="2 3">
    <name type="scientific">Corchorus capsularis</name>
    <name type="common">Jute</name>
    <dbReference type="NCBI Taxonomy" id="210143"/>
    <lineage>
        <taxon>Eukaryota</taxon>
        <taxon>Viridiplantae</taxon>
        <taxon>Streptophyta</taxon>
        <taxon>Embryophyta</taxon>
        <taxon>Tracheophyta</taxon>
        <taxon>Spermatophyta</taxon>
        <taxon>Magnoliopsida</taxon>
        <taxon>eudicotyledons</taxon>
        <taxon>Gunneridae</taxon>
        <taxon>Pentapetalae</taxon>
        <taxon>rosids</taxon>
        <taxon>malvids</taxon>
        <taxon>Malvales</taxon>
        <taxon>Malvaceae</taxon>
        <taxon>Grewioideae</taxon>
        <taxon>Apeibeae</taxon>
        <taxon>Corchorus</taxon>
    </lineage>
</organism>
<comment type="caution">
    <text evidence="2">The sequence shown here is derived from an EMBL/GenBank/DDBJ whole genome shotgun (WGS) entry which is preliminary data.</text>
</comment>
<dbReference type="AlphaFoldDB" id="A0A1R3KVH0"/>
<proteinExistence type="predicted"/>
<feature type="compositionally biased region" description="Basic and acidic residues" evidence="1">
    <location>
        <begin position="1"/>
        <end position="15"/>
    </location>
</feature>
<sequence>MALKPKSDTKIRNREPPLLSIDSASTS</sequence>
<evidence type="ECO:0000313" key="3">
    <source>
        <dbReference type="Proteomes" id="UP000188268"/>
    </source>
</evidence>
<dbReference type="Gramene" id="OMP11037">
    <property type="protein sequence ID" value="OMP11037"/>
    <property type="gene ID" value="CCACVL1_00711"/>
</dbReference>
<accession>A0A1R3KVH0</accession>
<name>A0A1R3KVH0_COCAP</name>
<dbReference type="Proteomes" id="UP000188268">
    <property type="component" value="Unassembled WGS sequence"/>
</dbReference>
<keyword evidence="3" id="KW-1185">Reference proteome</keyword>
<reference evidence="2 3" key="1">
    <citation type="submission" date="2013-09" db="EMBL/GenBank/DDBJ databases">
        <title>Corchorus capsularis genome sequencing.</title>
        <authorList>
            <person name="Alam M."/>
            <person name="Haque M.S."/>
            <person name="Islam M.S."/>
            <person name="Emdad E.M."/>
            <person name="Islam M.M."/>
            <person name="Ahmed B."/>
            <person name="Halim A."/>
            <person name="Hossen Q.M.M."/>
            <person name="Hossain M.Z."/>
            <person name="Ahmed R."/>
            <person name="Khan M.M."/>
            <person name="Islam R."/>
            <person name="Rashid M.M."/>
            <person name="Khan S.A."/>
            <person name="Rahman M.S."/>
            <person name="Alam M."/>
        </authorList>
    </citation>
    <scope>NUCLEOTIDE SEQUENCE [LARGE SCALE GENOMIC DNA]</scope>
    <source>
        <strain evidence="3">cv. CVL-1</strain>
        <tissue evidence="2">Whole seedling</tissue>
    </source>
</reference>
<dbReference type="EMBL" id="AWWV01001658">
    <property type="protein sequence ID" value="OMP11037.1"/>
    <property type="molecule type" value="Genomic_DNA"/>
</dbReference>
<gene>
    <name evidence="2" type="ORF">CCACVL1_00711</name>
</gene>
<evidence type="ECO:0000313" key="2">
    <source>
        <dbReference type="EMBL" id="OMP11037.1"/>
    </source>
</evidence>